<feature type="transmembrane region" description="Helical" evidence="5">
    <location>
        <begin position="285"/>
        <end position="306"/>
    </location>
</feature>
<comment type="subcellular location">
    <subcellularLocation>
        <location evidence="1">Membrane</location>
        <topology evidence="1">Multi-pass membrane protein</topology>
    </subcellularLocation>
</comment>
<dbReference type="Proteomes" id="UP001222275">
    <property type="component" value="Chromosome"/>
</dbReference>
<dbReference type="InterPro" id="IPR052951">
    <property type="entry name" value="Tellurite_res_ion_channel"/>
</dbReference>
<gene>
    <name evidence="6" type="ORF">NR989_08100</name>
</gene>
<dbReference type="Gene3D" id="1.50.10.150">
    <property type="entry name" value="Voltage-dependent anion channel"/>
    <property type="match status" value="1"/>
</dbReference>
<evidence type="ECO:0000313" key="7">
    <source>
        <dbReference type="Proteomes" id="UP001222275"/>
    </source>
</evidence>
<keyword evidence="3 5" id="KW-1133">Transmembrane helix</keyword>
<evidence type="ECO:0000256" key="2">
    <source>
        <dbReference type="ARBA" id="ARBA00022692"/>
    </source>
</evidence>
<dbReference type="Pfam" id="PF03595">
    <property type="entry name" value="SLAC1"/>
    <property type="match status" value="1"/>
</dbReference>
<feature type="transmembrane region" description="Helical" evidence="5">
    <location>
        <begin position="169"/>
        <end position="188"/>
    </location>
</feature>
<feature type="transmembrane region" description="Helical" evidence="5">
    <location>
        <begin position="45"/>
        <end position="63"/>
    </location>
</feature>
<dbReference type="PANTHER" id="PTHR37955:SF1">
    <property type="entry name" value="DEP DOMAIN-CONTAINING PROTEIN"/>
    <property type="match status" value="1"/>
</dbReference>
<reference evidence="6 7" key="1">
    <citation type="submission" date="2022-06" db="EMBL/GenBank/DDBJ databases">
        <title>Thiomicrohabdus sp. nov, an obligately chemolithoautotrophic, sulfur-oxidizing bacterium isolated from beach of Guanyin Mountain. Amoy.</title>
        <authorList>
            <person name="Zhu H."/>
        </authorList>
    </citation>
    <scope>NUCLEOTIDE SEQUENCE [LARGE SCALE GENOMIC DNA]</scope>
    <source>
        <strain evidence="6 7">XGS-01</strain>
    </source>
</reference>
<feature type="transmembrane region" description="Helical" evidence="5">
    <location>
        <begin position="84"/>
        <end position="106"/>
    </location>
</feature>
<keyword evidence="4 5" id="KW-0472">Membrane</keyword>
<feature type="transmembrane region" description="Helical" evidence="5">
    <location>
        <begin position="200"/>
        <end position="220"/>
    </location>
</feature>
<feature type="transmembrane region" description="Helical" evidence="5">
    <location>
        <begin position="7"/>
        <end position="33"/>
    </location>
</feature>
<protein>
    <submittedName>
        <fullName evidence="6">SLAC1 anion channel family protein</fullName>
    </submittedName>
</protein>
<feature type="transmembrane region" description="Helical" evidence="5">
    <location>
        <begin position="112"/>
        <end position="131"/>
    </location>
</feature>
<proteinExistence type="predicted"/>
<keyword evidence="2 5" id="KW-0812">Transmembrane</keyword>
<dbReference type="PANTHER" id="PTHR37955">
    <property type="entry name" value="TELLURITE RESISTANCE PROTEIN TEHA"/>
    <property type="match status" value="1"/>
</dbReference>
<evidence type="ECO:0000256" key="4">
    <source>
        <dbReference type="ARBA" id="ARBA00023136"/>
    </source>
</evidence>
<evidence type="ECO:0000313" key="6">
    <source>
        <dbReference type="EMBL" id="WEJ61973.1"/>
    </source>
</evidence>
<dbReference type="InterPro" id="IPR004695">
    <property type="entry name" value="SLAC1/Mae1/Ssu1/TehA"/>
</dbReference>
<feature type="transmembrane region" description="Helical" evidence="5">
    <location>
        <begin position="143"/>
        <end position="163"/>
    </location>
</feature>
<organism evidence="6 7">
    <name type="scientific">Thiomicrorhabdus lithotrophica</name>
    <dbReference type="NCBI Taxonomy" id="2949997"/>
    <lineage>
        <taxon>Bacteria</taxon>
        <taxon>Pseudomonadati</taxon>
        <taxon>Pseudomonadota</taxon>
        <taxon>Gammaproteobacteria</taxon>
        <taxon>Thiotrichales</taxon>
        <taxon>Piscirickettsiaceae</taxon>
        <taxon>Thiomicrorhabdus</taxon>
    </lineage>
</organism>
<feature type="transmembrane region" description="Helical" evidence="5">
    <location>
        <begin position="226"/>
        <end position="247"/>
    </location>
</feature>
<sequence>MMERLKNIAYFPASFFGMIMGLTGLSIAFINLAEVYETTALLSKISIALTLILMLILLAMYSYKIIRFPKEVIAELKHPIKMNFVPAISISLLLLSIAFYALGYIAISKYTWTVGAVLQLSLTYWVLYNWVHHDFFTPEHSNPAWFIPIVGNIIVPIVGVHHAPAELSWFFFSIGLIFWIVVKSILVNRIIFHTPLQERLIPTLFIFIAPPAVGFISYLALNNHELNQFGMVLYFFGLAMTLLMMVSIGKFMKLSFALSWWAFTFPLAAMAIASYKMSQVAHSDFYLYIAIGIHAVLFILILNFLAKTAKAVYLQQICNDKH</sequence>
<feature type="transmembrane region" description="Helical" evidence="5">
    <location>
        <begin position="254"/>
        <end position="273"/>
    </location>
</feature>
<dbReference type="CDD" id="cd09323">
    <property type="entry name" value="TDT_SLAC1_like"/>
    <property type="match status" value="1"/>
</dbReference>
<accession>A0ABY8C7N4</accession>
<evidence type="ECO:0000256" key="1">
    <source>
        <dbReference type="ARBA" id="ARBA00004141"/>
    </source>
</evidence>
<evidence type="ECO:0000256" key="5">
    <source>
        <dbReference type="SAM" id="Phobius"/>
    </source>
</evidence>
<keyword evidence="7" id="KW-1185">Reference proteome</keyword>
<dbReference type="EMBL" id="CP102381">
    <property type="protein sequence ID" value="WEJ61973.1"/>
    <property type="molecule type" value="Genomic_DNA"/>
</dbReference>
<dbReference type="RefSeq" id="WP_275594230.1">
    <property type="nucleotide sequence ID" value="NZ_CP102381.1"/>
</dbReference>
<dbReference type="InterPro" id="IPR038665">
    <property type="entry name" value="Voltage-dep_anion_channel_sf"/>
</dbReference>
<evidence type="ECO:0000256" key="3">
    <source>
        <dbReference type="ARBA" id="ARBA00022989"/>
    </source>
</evidence>
<name>A0ABY8C7N4_9GAMM</name>